<sequence length="230" mass="24786">GSRCVRARPSASGAVSRLRVQPAYRERRTFPANAPVPQHNAPVGGGRPRHPVGCREGWQVCKDRRAQDGDELRAGPAGPGLLARRDSETGVHQVGRRGRGPKGEGDVQLHRPVHAGLGRCGGDDLLQWLLHLLRLVSSHADGVFACVRDNVSELLPELCLSSGPPSRGLLIRTRRPPPAASPRRSPLSTRLSRCPRAESAASAPLRRTEARRHLLSPLFSLGVLLSPPPP</sequence>
<reference evidence="3" key="1">
    <citation type="journal article" date="2013" name="Nature">
        <title>Pan genome of the phytoplankton Emiliania underpins its global distribution.</title>
        <authorList>
            <person name="Read B.A."/>
            <person name="Kegel J."/>
            <person name="Klute M.J."/>
            <person name="Kuo A."/>
            <person name="Lefebvre S.C."/>
            <person name="Maumus F."/>
            <person name="Mayer C."/>
            <person name="Miller J."/>
            <person name="Monier A."/>
            <person name="Salamov A."/>
            <person name="Young J."/>
            <person name="Aguilar M."/>
            <person name="Claverie J.M."/>
            <person name="Frickenhaus S."/>
            <person name="Gonzalez K."/>
            <person name="Herman E.K."/>
            <person name="Lin Y.C."/>
            <person name="Napier J."/>
            <person name="Ogata H."/>
            <person name="Sarno A.F."/>
            <person name="Shmutz J."/>
            <person name="Schroeder D."/>
            <person name="de Vargas C."/>
            <person name="Verret F."/>
            <person name="von Dassow P."/>
            <person name="Valentin K."/>
            <person name="Van de Peer Y."/>
            <person name="Wheeler G."/>
            <person name="Dacks J.B."/>
            <person name="Delwiche C.F."/>
            <person name="Dyhrman S.T."/>
            <person name="Glockner G."/>
            <person name="John U."/>
            <person name="Richards T."/>
            <person name="Worden A.Z."/>
            <person name="Zhang X."/>
            <person name="Grigoriev I.V."/>
            <person name="Allen A.E."/>
            <person name="Bidle K."/>
            <person name="Borodovsky M."/>
            <person name="Bowler C."/>
            <person name="Brownlee C."/>
            <person name="Cock J.M."/>
            <person name="Elias M."/>
            <person name="Gladyshev V.N."/>
            <person name="Groth M."/>
            <person name="Guda C."/>
            <person name="Hadaegh A."/>
            <person name="Iglesias-Rodriguez M.D."/>
            <person name="Jenkins J."/>
            <person name="Jones B.M."/>
            <person name="Lawson T."/>
            <person name="Leese F."/>
            <person name="Lindquist E."/>
            <person name="Lobanov A."/>
            <person name="Lomsadze A."/>
            <person name="Malik S.B."/>
            <person name="Marsh M.E."/>
            <person name="Mackinder L."/>
            <person name="Mock T."/>
            <person name="Mueller-Roeber B."/>
            <person name="Pagarete A."/>
            <person name="Parker M."/>
            <person name="Probert I."/>
            <person name="Quesneville H."/>
            <person name="Raines C."/>
            <person name="Rensing S.A."/>
            <person name="Riano-Pachon D.M."/>
            <person name="Richier S."/>
            <person name="Rokitta S."/>
            <person name="Shiraiwa Y."/>
            <person name="Soanes D.M."/>
            <person name="van der Giezen M."/>
            <person name="Wahlund T.M."/>
            <person name="Williams B."/>
            <person name="Wilson W."/>
            <person name="Wolfe G."/>
            <person name="Wurch L.L."/>
        </authorList>
    </citation>
    <scope>NUCLEOTIDE SEQUENCE</scope>
</reference>
<dbReference type="PaxDb" id="2903-EOD32351"/>
<accession>A0A0D3K9B6</accession>
<dbReference type="HOGENOM" id="CLU_1207537_0_0_1"/>
<evidence type="ECO:0000313" key="2">
    <source>
        <dbReference type="EnsemblProtists" id="EOD32351"/>
    </source>
</evidence>
<dbReference type="EnsemblProtists" id="EOD32351">
    <property type="protein sequence ID" value="EOD32351"/>
    <property type="gene ID" value="EMIHUDRAFT_471637"/>
</dbReference>
<dbReference type="Proteomes" id="UP000013827">
    <property type="component" value="Unassembled WGS sequence"/>
</dbReference>
<proteinExistence type="predicted"/>
<organism evidence="2 3">
    <name type="scientific">Emiliania huxleyi (strain CCMP1516)</name>
    <dbReference type="NCBI Taxonomy" id="280463"/>
    <lineage>
        <taxon>Eukaryota</taxon>
        <taxon>Haptista</taxon>
        <taxon>Haptophyta</taxon>
        <taxon>Prymnesiophyceae</taxon>
        <taxon>Isochrysidales</taxon>
        <taxon>Noelaerhabdaceae</taxon>
        <taxon>Emiliania</taxon>
    </lineage>
</organism>
<evidence type="ECO:0000256" key="1">
    <source>
        <dbReference type="SAM" id="MobiDB-lite"/>
    </source>
</evidence>
<dbReference type="AlphaFoldDB" id="A0A0D3K9B6"/>
<dbReference type="KEGG" id="ehx:EMIHUDRAFT_471637"/>
<dbReference type="RefSeq" id="XP_005784780.1">
    <property type="nucleotide sequence ID" value="XM_005784723.1"/>
</dbReference>
<feature type="region of interest" description="Disordered" evidence="1">
    <location>
        <begin position="166"/>
        <end position="208"/>
    </location>
</feature>
<feature type="region of interest" description="Disordered" evidence="1">
    <location>
        <begin position="67"/>
        <end position="109"/>
    </location>
</feature>
<protein>
    <submittedName>
        <fullName evidence="2">Uncharacterized protein</fullName>
    </submittedName>
</protein>
<evidence type="ECO:0000313" key="3">
    <source>
        <dbReference type="Proteomes" id="UP000013827"/>
    </source>
</evidence>
<dbReference type="GeneID" id="17277625"/>
<feature type="region of interest" description="Disordered" evidence="1">
    <location>
        <begin position="26"/>
        <end position="49"/>
    </location>
</feature>
<reference evidence="2" key="2">
    <citation type="submission" date="2024-10" db="UniProtKB">
        <authorList>
            <consortium name="EnsemblProtists"/>
        </authorList>
    </citation>
    <scope>IDENTIFICATION</scope>
</reference>
<feature type="compositionally biased region" description="Low complexity" evidence="1">
    <location>
        <begin position="181"/>
        <end position="194"/>
    </location>
</feature>
<name>A0A0D3K9B6_EMIH1</name>
<keyword evidence="3" id="KW-1185">Reference proteome</keyword>